<dbReference type="InterPro" id="IPR015048">
    <property type="entry name" value="DUF1899"/>
</dbReference>
<dbReference type="InterPro" id="IPR015943">
    <property type="entry name" value="WD40/YVTN_repeat-like_dom_sf"/>
</dbReference>
<dbReference type="SMART" id="SM01167">
    <property type="entry name" value="DUF1900"/>
    <property type="match status" value="1"/>
</dbReference>
<dbReference type="GO" id="GO:0016477">
    <property type="term" value="P:cell migration"/>
    <property type="evidence" value="ECO:0007669"/>
    <property type="project" value="TreeGrafter"/>
</dbReference>
<evidence type="ECO:0000313" key="8">
    <source>
        <dbReference type="Ensembl" id="ENSEBUP00000020987.1"/>
    </source>
</evidence>
<evidence type="ECO:0000256" key="1">
    <source>
        <dbReference type="ARBA" id="ARBA00022574"/>
    </source>
</evidence>
<evidence type="ECO:0000313" key="9">
    <source>
        <dbReference type="Proteomes" id="UP000694388"/>
    </source>
</evidence>
<reference evidence="8" key="1">
    <citation type="submission" date="2025-08" db="UniProtKB">
        <authorList>
            <consortium name="Ensembl"/>
        </authorList>
    </citation>
    <scope>IDENTIFICATION</scope>
</reference>
<feature type="domain" description="DUF1899" evidence="7">
    <location>
        <begin position="4"/>
        <end position="68"/>
    </location>
</feature>
<dbReference type="SMART" id="SM00320">
    <property type="entry name" value="WD40"/>
    <property type="match status" value="3"/>
</dbReference>
<dbReference type="InterPro" id="IPR015505">
    <property type="entry name" value="Coronin"/>
</dbReference>
<proteinExistence type="inferred from homology"/>
<comment type="similarity">
    <text evidence="5">Belongs to the WD repeat coronin family.</text>
</comment>
<evidence type="ECO:0000256" key="3">
    <source>
        <dbReference type="ARBA" id="ARBA00023054"/>
    </source>
</evidence>
<feature type="repeat" description="WD" evidence="4">
    <location>
        <begin position="77"/>
        <end position="119"/>
    </location>
</feature>
<dbReference type="InterPro" id="IPR036322">
    <property type="entry name" value="WD40_repeat_dom_sf"/>
</dbReference>
<dbReference type="SMART" id="SM01166">
    <property type="entry name" value="DUF1899"/>
    <property type="match status" value="1"/>
</dbReference>
<evidence type="ECO:0000256" key="4">
    <source>
        <dbReference type="PROSITE-ProRule" id="PRU00221"/>
    </source>
</evidence>
<dbReference type="PROSITE" id="PS00678">
    <property type="entry name" value="WD_REPEATS_1"/>
    <property type="match status" value="1"/>
</dbReference>
<reference evidence="8" key="2">
    <citation type="submission" date="2025-09" db="UniProtKB">
        <authorList>
            <consortium name="Ensembl"/>
        </authorList>
    </citation>
    <scope>IDENTIFICATION</scope>
</reference>
<organism evidence="8 9">
    <name type="scientific">Eptatretus burgeri</name>
    <name type="common">Inshore hagfish</name>
    <dbReference type="NCBI Taxonomy" id="7764"/>
    <lineage>
        <taxon>Eukaryota</taxon>
        <taxon>Metazoa</taxon>
        <taxon>Chordata</taxon>
        <taxon>Craniata</taxon>
        <taxon>Vertebrata</taxon>
        <taxon>Cyclostomata</taxon>
        <taxon>Myxini</taxon>
        <taxon>Myxiniformes</taxon>
        <taxon>Myxinidae</taxon>
        <taxon>Eptatretinae</taxon>
        <taxon>Eptatretus</taxon>
    </lineage>
</organism>
<dbReference type="AlphaFoldDB" id="A0A8C4QXE8"/>
<dbReference type="InterPro" id="IPR019775">
    <property type="entry name" value="WD40_repeat_CS"/>
</dbReference>
<keyword evidence="2 5" id="KW-0677">Repeat</keyword>
<evidence type="ECO:0000256" key="5">
    <source>
        <dbReference type="RuleBase" id="RU280818"/>
    </source>
</evidence>
<dbReference type="InterPro" id="IPR001680">
    <property type="entry name" value="WD40_rpt"/>
</dbReference>
<dbReference type="GO" id="GO:0007015">
    <property type="term" value="P:actin filament organization"/>
    <property type="evidence" value="ECO:0007669"/>
    <property type="project" value="TreeGrafter"/>
</dbReference>
<dbReference type="Ensembl" id="ENSEBUT00000021564.1">
    <property type="protein sequence ID" value="ENSEBUP00000020987.1"/>
    <property type="gene ID" value="ENSEBUG00000012963.1"/>
</dbReference>
<dbReference type="FunFam" id="2.130.10.10:FF:000003">
    <property type="entry name" value="Coronin"/>
    <property type="match status" value="1"/>
</dbReference>
<keyword evidence="3 6" id="KW-0175">Coiled coil</keyword>
<dbReference type="Pfam" id="PF16300">
    <property type="entry name" value="WD40_4"/>
    <property type="match status" value="1"/>
</dbReference>
<evidence type="ECO:0000259" key="7">
    <source>
        <dbReference type="SMART" id="SM01166"/>
    </source>
</evidence>
<evidence type="ECO:0000256" key="2">
    <source>
        <dbReference type="ARBA" id="ARBA00022737"/>
    </source>
</evidence>
<dbReference type="PROSITE" id="PS50294">
    <property type="entry name" value="WD_REPEATS_REGION"/>
    <property type="match status" value="2"/>
</dbReference>
<keyword evidence="1 4" id="KW-0853">WD repeat</keyword>
<dbReference type="OMA" id="IWSINFN"/>
<dbReference type="Proteomes" id="UP000694388">
    <property type="component" value="Unplaced"/>
</dbReference>
<dbReference type="PROSITE" id="PS50082">
    <property type="entry name" value="WD_REPEATS_2"/>
    <property type="match status" value="2"/>
</dbReference>
<dbReference type="Pfam" id="PF08953">
    <property type="entry name" value="DUF1899"/>
    <property type="match status" value="1"/>
</dbReference>
<dbReference type="GO" id="GO:0051015">
    <property type="term" value="F:actin filament binding"/>
    <property type="evidence" value="ECO:0007669"/>
    <property type="project" value="TreeGrafter"/>
</dbReference>
<feature type="repeat" description="WD" evidence="4">
    <location>
        <begin position="127"/>
        <end position="169"/>
    </location>
</feature>
<dbReference type="Gene3D" id="2.130.10.10">
    <property type="entry name" value="YVTN repeat-like/Quinoprotein amine dehydrogenase"/>
    <property type="match status" value="1"/>
</dbReference>
<dbReference type="SUPFAM" id="SSF50978">
    <property type="entry name" value="WD40 repeat-like"/>
    <property type="match status" value="1"/>
</dbReference>
<name>A0A8C4QXE8_EPTBU</name>
<evidence type="ECO:0000256" key="6">
    <source>
        <dbReference type="SAM" id="Coils"/>
    </source>
</evidence>
<dbReference type="PANTHER" id="PTHR10856">
    <property type="entry name" value="CORONIN"/>
    <property type="match status" value="1"/>
</dbReference>
<keyword evidence="9" id="KW-1185">Reference proteome</keyword>
<protein>
    <recommendedName>
        <fullName evidence="5">Coronin</fullName>
    </recommendedName>
</protein>
<dbReference type="GeneTree" id="ENSGT00940000159031"/>
<dbReference type="PANTHER" id="PTHR10856:SF18">
    <property type="entry name" value="CORONIN-1A"/>
    <property type="match status" value="1"/>
</dbReference>
<dbReference type="Pfam" id="PF00400">
    <property type="entry name" value="WD40"/>
    <property type="match status" value="3"/>
</dbReference>
<sequence>MTSRFVRSSKYRHVFGTASKGDQCYDDIRVSQITWDSTLCSVNPKFLAIVIDATGGGAFLVLPLGKTGRIDKGYPTVCGHTGPVLDIDWCPHNDAVIASSSEDCSIKVWQIPEDGLVKPLLDAVVTLEGHTRRVGIITWHPTALNILLSAGCDNFIYIWNVATGQAVFQLNSDVHPDLIFGVSWNRNGSLICTSCRDKYVRIIDPRKNQVLKSKHRPHEGARPIRAIFLSDGKIITTGFSRLSERQLGLWDPENFSDPLTLQEIDTSSGVLLPFYDPDSNVLYLCGKGDSSIRYFEITDEAPYVHLLSSFSSKESQRGMGYMPKRGLDVRKCEIARFYRVLDKKCEPVVMTVPRKSDVFQEDLYPDTAGPEPALEPEQWIAGKDADQILISLKGSNTNVRSQELRVAKPNILSNKPVHNVGSATLVTFNFETPCHHFGLPFLGGKLEVALEEMKARMDSHELRIGELERQVEQLQAQ</sequence>
<accession>A0A8C4QXE8</accession>
<feature type="coiled-coil region" evidence="6">
    <location>
        <begin position="450"/>
        <end position="477"/>
    </location>
</feature>